<evidence type="ECO:0000313" key="2">
    <source>
        <dbReference type="EMBL" id="KAK3267873.1"/>
    </source>
</evidence>
<dbReference type="AlphaFoldDB" id="A0AAE0L0R3"/>
<feature type="region of interest" description="Disordered" evidence="1">
    <location>
        <begin position="1"/>
        <end position="42"/>
    </location>
</feature>
<feature type="region of interest" description="Disordered" evidence="1">
    <location>
        <begin position="69"/>
        <end position="147"/>
    </location>
</feature>
<proteinExistence type="predicted"/>
<comment type="caution">
    <text evidence="2">The sequence shown here is derived from an EMBL/GenBank/DDBJ whole genome shotgun (WGS) entry which is preliminary data.</text>
</comment>
<accession>A0AAE0L0R3</accession>
<feature type="compositionally biased region" description="Low complexity" evidence="1">
    <location>
        <begin position="87"/>
        <end position="96"/>
    </location>
</feature>
<name>A0AAE0L0R3_9CHLO</name>
<evidence type="ECO:0000313" key="3">
    <source>
        <dbReference type="Proteomes" id="UP001190700"/>
    </source>
</evidence>
<dbReference type="Proteomes" id="UP001190700">
    <property type="component" value="Unassembled WGS sequence"/>
</dbReference>
<reference evidence="2 3" key="1">
    <citation type="journal article" date="2015" name="Genome Biol. Evol.">
        <title>Comparative Genomics of a Bacterivorous Green Alga Reveals Evolutionary Causalities and Consequences of Phago-Mixotrophic Mode of Nutrition.</title>
        <authorList>
            <person name="Burns J.A."/>
            <person name="Paasch A."/>
            <person name="Narechania A."/>
            <person name="Kim E."/>
        </authorList>
    </citation>
    <scope>NUCLEOTIDE SEQUENCE [LARGE SCALE GENOMIC DNA]</scope>
    <source>
        <strain evidence="2 3">PLY_AMNH</strain>
    </source>
</reference>
<keyword evidence="3" id="KW-1185">Reference proteome</keyword>
<feature type="compositionally biased region" description="Basic and acidic residues" evidence="1">
    <location>
        <begin position="122"/>
        <end position="132"/>
    </location>
</feature>
<dbReference type="EMBL" id="LGRX02012153">
    <property type="protein sequence ID" value="KAK3267873.1"/>
    <property type="molecule type" value="Genomic_DNA"/>
</dbReference>
<feature type="compositionally biased region" description="Low complexity" evidence="1">
    <location>
        <begin position="107"/>
        <end position="121"/>
    </location>
</feature>
<protein>
    <submittedName>
        <fullName evidence="2">Uncharacterized protein</fullName>
    </submittedName>
</protein>
<sequence>MAAPMRFVTGRSGSLREGGGWQSKSKEKLSEEEYRFNPDPCSSPLASDNYFLINATLRVRLFQELREKCGARGSSAEAPARRSRWGPAPGAPASPHAHQHHPPPPQQQQFQEHLKQQQQYWEQRKQQERKEAQNAQAHSLRALGPSD</sequence>
<feature type="compositionally biased region" description="Basic and acidic residues" evidence="1">
    <location>
        <begin position="24"/>
        <end position="36"/>
    </location>
</feature>
<gene>
    <name evidence="2" type="ORF">CYMTET_23596</name>
</gene>
<evidence type="ECO:0000256" key="1">
    <source>
        <dbReference type="SAM" id="MobiDB-lite"/>
    </source>
</evidence>
<organism evidence="2 3">
    <name type="scientific">Cymbomonas tetramitiformis</name>
    <dbReference type="NCBI Taxonomy" id="36881"/>
    <lineage>
        <taxon>Eukaryota</taxon>
        <taxon>Viridiplantae</taxon>
        <taxon>Chlorophyta</taxon>
        <taxon>Pyramimonadophyceae</taxon>
        <taxon>Pyramimonadales</taxon>
        <taxon>Pyramimonadaceae</taxon>
        <taxon>Cymbomonas</taxon>
    </lineage>
</organism>